<dbReference type="Gene3D" id="3.30.565.60">
    <property type="match status" value="1"/>
</dbReference>
<feature type="domain" description="Schlafen AlbA-2" evidence="1">
    <location>
        <begin position="36"/>
        <end position="146"/>
    </location>
</feature>
<dbReference type="InterPro" id="IPR038461">
    <property type="entry name" value="Schlafen_AlbA_2_dom_sf"/>
</dbReference>
<evidence type="ECO:0000313" key="3">
    <source>
        <dbReference type="Proteomes" id="UP000228886"/>
    </source>
</evidence>
<dbReference type="EMBL" id="PETL01000030">
    <property type="protein sequence ID" value="PIV64750.1"/>
    <property type="molecule type" value="Genomic_DNA"/>
</dbReference>
<organism evidence="2 3">
    <name type="scientific">bacterium (Candidatus Ratteibacteria) CG01_land_8_20_14_3_00_40_19</name>
    <dbReference type="NCBI Taxonomy" id="2014290"/>
    <lineage>
        <taxon>Bacteria</taxon>
        <taxon>Candidatus Ratteibacteria</taxon>
    </lineage>
</organism>
<dbReference type="PANTHER" id="PTHR30595:SF6">
    <property type="entry name" value="SCHLAFEN ALBA-2 DOMAIN-CONTAINING PROTEIN"/>
    <property type="match status" value="1"/>
</dbReference>
<accession>A0A2M7EAH4</accession>
<dbReference type="Pfam" id="PF13749">
    <property type="entry name" value="HATPase_c_4"/>
    <property type="match status" value="1"/>
</dbReference>
<gene>
    <name evidence="2" type="ORF">COS11_00515</name>
</gene>
<proteinExistence type="predicted"/>
<reference evidence="3" key="1">
    <citation type="submission" date="2017-09" db="EMBL/GenBank/DDBJ databases">
        <title>Depth-based differentiation of microbial function through sediment-hosted aquifers and enrichment of novel symbionts in the deep terrestrial subsurface.</title>
        <authorList>
            <person name="Probst A.J."/>
            <person name="Ladd B."/>
            <person name="Jarett J.K."/>
            <person name="Geller-Mcgrath D.E."/>
            <person name="Sieber C.M.K."/>
            <person name="Emerson J.B."/>
            <person name="Anantharaman K."/>
            <person name="Thomas B.C."/>
            <person name="Malmstrom R."/>
            <person name="Stieglmeier M."/>
            <person name="Klingl A."/>
            <person name="Woyke T."/>
            <person name="Ryan C.M."/>
            <person name="Banfield J.F."/>
        </authorList>
    </citation>
    <scope>NUCLEOTIDE SEQUENCE [LARGE SCALE GENOMIC DNA]</scope>
</reference>
<dbReference type="Gene3D" id="3.30.950.30">
    <property type="entry name" value="Schlafen, AAA domain"/>
    <property type="match status" value="1"/>
</dbReference>
<dbReference type="AlphaFoldDB" id="A0A2M7EAH4"/>
<name>A0A2M7EAH4_9BACT</name>
<dbReference type="Gene3D" id="1.10.10.10">
    <property type="entry name" value="Winged helix-like DNA-binding domain superfamily/Winged helix DNA-binding domain"/>
    <property type="match status" value="1"/>
</dbReference>
<comment type="caution">
    <text evidence="2">The sequence shown here is derived from an EMBL/GenBank/DDBJ whole genome shotgun (WGS) entry which is preliminary data.</text>
</comment>
<dbReference type="InterPro" id="IPR007421">
    <property type="entry name" value="Schlafen_AlbA_2_dom"/>
</dbReference>
<dbReference type="InterPro" id="IPR038475">
    <property type="entry name" value="RecG_C_sf"/>
</dbReference>
<evidence type="ECO:0000313" key="2">
    <source>
        <dbReference type="EMBL" id="PIV64750.1"/>
    </source>
</evidence>
<dbReference type="Proteomes" id="UP000228886">
    <property type="component" value="Unassembled WGS sequence"/>
</dbReference>
<dbReference type="Pfam" id="PF04326">
    <property type="entry name" value="SLFN_AlbA_2"/>
    <property type="match status" value="1"/>
</dbReference>
<evidence type="ECO:0000259" key="1">
    <source>
        <dbReference type="Pfam" id="PF04326"/>
    </source>
</evidence>
<sequence length="495" mass="57477">MQSPILTSPLDIHFLFRYNVHSLNMDNSKELISQGESETVEFKESLHLKDKIGETVSAFSNSKGGIILIGVSDKKRIKGIQIGKETTIDLAEYIKRNTDPVIFPSLRVEEIEKKEIVVVAVKEGAEKPVFFKNYAYKRVGNTNQRISSSELRKLAKESGERIYWDEQVYKESSIENIDWTFVKNFFIREYEKFSKKIVIATPEELLETLGCIKEGKITNAGILLFGRNPQKFFRNSHIALARYKGKNEGVERLDYKEFLGNLFHQIDECDKYIKEHITMMSRLLPHKVEREDIPEYCWFSIRELITNAVCHRDYEDQGSKVIVKMFSDRVEFYNLGGLPKGITPENILIRQYSRNPIIANALSQVKYIEELGEGWNKIIDEHKNHPLKPKLPKIISDRYSILVILYSVREKFEKTTTELNERQKKAIGYLRCNERITNKKYQEINKTTKKTATRDLQELTELEILIKNGRTGRGVYYSLNSSYKGDKRGQKGTNT</sequence>
<protein>
    <recommendedName>
        <fullName evidence="1">Schlafen AlbA-2 domain-containing protein</fullName>
    </recommendedName>
</protein>
<dbReference type="InterPro" id="IPR036388">
    <property type="entry name" value="WH-like_DNA-bd_sf"/>
</dbReference>
<dbReference type="PANTHER" id="PTHR30595">
    <property type="entry name" value="GLPR-RELATED TRANSCRIPTIONAL REPRESSOR"/>
    <property type="match status" value="1"/>
</dbReference>